<keyword evidence="1" id="KW-0812">Transmembrane</keyword>
<feature type="transmembrane region" description="Helical" evidence="1">
    <location>
        <begin position="42"/>
        <end position="64"/>
    </location>
</feature>
<organism evidence="2 3">
    <name type="scientific">Azospirillum cavernae</name>
    <dbReference type="NCBI Taxonomy" id="2320860"/>
    <lineage>
        <taxon>Bacteria</taxon>
        <taxon>Pseudomonadati</taxon>
        <taxon>Pseudomonadota</taxon>
        <taxon>Alphaproteobacteria</taxon>
        <taxon>Rhodospirillales</taxon>
        <taxon>Azospirillaceae</taxon>
        <taxon>Azospirillum</taxon>
    </lineage>
</organism>
<accession>A0A418W313</accession>
<name>A0A418W313_9PROT</name>
<evidence type="ECO:0000313" key="3">
    <source>
        <dbReference type="Proteomes" id="UP000283458"/>
    </source>
</evidence>
<proteinExistence type="predicted"/>
<dbReference type="EMBL" id="QYUL01000001">
    <property type="protein sequence ID" value="RJF84379.1"/>
    <property type="molecule type" value="Genomic_DNA"/>
</dbReference>
<dbReference type="AlphaFoldDB" id="A0A418W313"/>
<keyword evidence="1" id="KW-1133">Transmembrane helix</keyword>
<evidence type="ECO:0000313" key="2">
    <source>
        <dbReference type="EMBL" id="RJF84379.1"/>
    </source>
</evidence>
<feature type="transmembrane region" description="Helical" evidence="1">
    <location>
        <begin position="12"/>
        <end position="30"/>
    </location>
</feature>
<gene>
    <name evidence="2" type="ORF">D3877_07425</name>
</gene>
<keyword evidence="3" id="KW-1185">Reference proteome</keyword>
<protein>
    <submittedName>
        <fullName evidence="2">Uncharacterized protein</fullName>
    </submittedName>
</protein>
<evidence type="ECO:0000256" key="1">
    <source>
        <dbReference type="SAM" id="Phobius"/>
    </source>
</evidence>
<dbReference type="RefSeq" id="WP_119830026.1">
    <property type="nucleotide sequence ID" value="NZ_QYUL01000001.1"/>
</dbReference>
<keyword evidence="1" id="KW-0472">Membrane</keyword>
<reference evidence="2 3" key="1">
    <citation type="submission" date="2018-09" db="EMBL/GenBank/DDBJ databases">
        <authorList>
            <person name="Zhu H."/>
        </authorList>
    </citation>
    <scope>NUCLEOTIDE SEQUENCE [LARGE SCALE GENOMIC DNA]</scope>
    <source>
        <strain evidence="2 3">K2W22B-5</strain>
    </source>
</reference>
<sequence>MSQSGRSGGARFATVLGWLLLAFSALTGVGHLGLGGGKGGEAFVMLFVVFGLPALVLGALLLWAGRPRRAP</sequence>
<comment type="caution">
    <text evidence="2">The sequence shown here is derived from an EMBL/GenBank/DDBJ whole genome shotgun (WGS) entry which is preliminary data.</text>
</comment>
<dbReference type="Proteomes" id="UP000283458">
    <property type="component" value="Unassembled WGS sequence"/>
</dbReference>